<accession>A0AAW1EJ22</accession>
<sequence>MIDAHCSVCRRPTYPRGSEIPQRPSDPIGIQSTHFSLQPPEWAPLSGSCDCLLSVPSPVQERSIFYLGGYRDAVHLSNEPSAAKQGQTYSGRSEKDFHIVRQPACGK</sequence>
<protein>
    <submittedName>
        <fullName evidence="1">Uncharacterized protein</fullName>
    </submittedName>
</protein>
<dbReference type="AlphaFoldDB" id="A0AAW1EJ22"/>
<evidence type="ECO:0000313" key="2">
    <source>
        <dbReference type="Proteomes" id="UP001488805"/>
    </source>
</evidence>
<comment type="caution">
    <text evidence="1">The sequence shown here is derived from an EMBL/GenBank/DDBJ whole genome shotgun (WGS) entry which is preliminary data.</text>
</comment>
<reference evidence="1 2" key="1">
    <citation type="journal article" date="2024" name="Genome Biol. Evol.">
        <title>Chromosome-level genome assembly of the viviparous eelpout Zoarces viviparus.</title>
        <authorList>
            <person name="Fuhrmann N."/>
            <person name="Brasseur M.V."/>
            <person name="Bakowski C.E."/>
            <person name="Podsiadlowski L."/>
            <person name="Prost S."/>
            <person name="Krehenwinkel H."/>
            <person name="Mayer C."/>
        </authorList>
    </citation>
    <scope>NUCLEOTIDE SEQUENCE [LARGE SCALE GENOMIC DNA]</scope>
    <source>
        <strain evidence="1">NO-MEL_2022_Ind0_liver</strain>
    </source>
</reference>
<name>A0AAW1EJ22_ZOAVI</name>
<proteinExistence type="predicted"/>
<gene>
    <name evidence="1" type="ORF">VZT92_019026</name>
</gene>
<evidence type="ECO:0000313" key="1">
    <source>
        <dbReference type="EMBL" id="KAK9522574.1"/>
    </source>
</evidence>
<keyword evidence="2" id="KW-1185">Reference proteome</keyword>
<dbReference type="Proteomes" id="UP001488805">
    <property type="component" value="Unassembled WGS sequence"/>
</dbReference>
<dbReference type="EMBL" id="JBCEZU010000221">
    <property type="protein sequence ID" value="KAK9522574.1"/>
    <property type="molecule type" value="Genomic_DNA"/>
</dbReference>
<organism evidence="1 2">
    <name type="scientific">Zoarces viviparus</name>
    <name type="common">Viviparous eelpout</name>
    <name type="synonym">Blennius viviparus</name>
    <dbReference type="NCBI Taxonomy" id="48416"/>
    <lineage>
        <taxon>Eukaryota</taxon>
        <taxon>Metazoa</taxon>
        <taxon>Chordata</taxon>
        <taxon>Craniata</taxon>
        <taxon>Vertebrata</taxon>
        <taxon>Euteleostomi</taxon>
        <taxon>Actinopterygii</taxon>
        <taxon>Neopterygii</taxon>
        <taxon>Teleostei</taxon>
        <taxon>Neoteleostei</taxon>
        <taxon>Acanthomorphata</taxon>
        <taxon>Eupercaria</taxon>
        <taxon>Perciformes</taxon>
        <taxon>Cottioidei</taxon>
        <taxon>Zoarcales</taxon>
        <taxon>Zoarcidae</taxon>
        <taxon>Zoarcinae</taxon>
        <taxon>Zoarces</taxon>
    </lineage>
</organism>